<dbReference type="RefSeq" id="WP_379761519.1">
    <property type="nucleotide sequence ID" value="NZ_JBHRSQ010000040.1"/>
</dbReference>
<reference evidence="2" key="1">
    <citation type="journal article" date="2019" name="Int. J. Syst. Evol. Microbiol.">
        <title>The Global Catalogue of Microorganisms (GCM) 10K type strain sequencing project: providing services to taxonomists for standard genome sequencing and annotation.</title>
        <authorList>
            <consortium name="The Broad Institute Genomics Platform"/>
            <consortium name="The Broad Institute Genome Sequencing Center for Infectious Disease"/>
            <person name="Wu L."/>
            <person name="Ma J."/>
        </authorList>
    </citation>
    <scope>NUCLEOTIDE SEQUENCE [LARGE SCALE GENOMIC DNA]</scope>
    <source>
        <strain evidence="2">KCTC 52660</strain>
    </source>
</reference>
<dbReference type="Proteomes" id="UP001595386">
    <property type="component" value="Unassembled WGS sequence"/>
</dbReference>
<proteinExistence type="predicted"/>
<dbReference type="EMBL" id="JBHRSQ010000040">
    <property type="protein sequence ID" value="MFC2993576.1"/>
    <property type="molecule type" value="Genomic_DNA"/>
</dbReference>
<protein>
    <recommendedName>
        <fullName evidence="3">Transposase</fullName>
    </recommendedName>
</protein>
<organism evidence="1 2">
    <name type="scientific">Halomonas tibetensis</name>
    <dbReference type="NCBI Taxonomy" id="2259590"/>
    <lineage>
        <taxon>Bacteria</taxon>
        <taxon>Pseudomonadati</taxon>
        <taxon>Pseudomonadota</taxon>
        <taxon>Gammaproteobacteria</taxon>
        <taxon>Oceanospirillales</taxon>
        <taxon>Halomonadaceae</taxon>
        <taxon>Halomonas</taxon>
    </lineage>
</organism>
<gene>
    <name evidence="1" type="ORF">ACFODV_16265</name>
</gene>
<sequence>MLLAWLAEWPKDSGPAWSSRSLAEALDLQGHKVSTRAIDHWLQARDLKPEPLALNSLERKNNQLGRWYRQQVKPVLAEVGQAGGSVWQGGVRAAKPAEASSELPRYQLYLHGKRGVLYTRCLTSPPRVEDYLALCQRLLDHSPGKPVALVFHGAYFPAAPEIGRWLEQHPALRLLPHPVG</sequence>
<keyword evidence="2" id="KW-1185">Reference proteome</keyword>
<evidence type="ECO:0000313" key="1">
    <source>
        <dbReference type="EMBL" id="MFC2993576.1"/>
    </source>
</evidence>
<comment type="caution">
    <text evidence="1">The sequence shown here is derived from an EMBL/GenBank/DDBJ whole genome shotgun (WGS) entry which is preliminary data.</text>
</comment>
<evidence type="ECO:0000313" key="2">
    <source>
        <dbReference type="Proteomes" id="UP001595386"/>
    </source>
</evidence>
<name>A0ABV7B7X9_9GAMM</name>
<accession>A0ABV7B7X9</accession>
<evidence type="ECO:0008006" key="3">
    <source>
        <dbReference type="Google" id="ProtNLM"/>
    </source>
</evidence>